<proteinExistence type="predicted"/>
<gene>
    <name evidence="1" type="ORF">PC117_g5495</name>
</gene>
<dbReference type="Proteomes" id="UP000736787">
    <property type="component" value="Unassembled WGS sequence"/>
</dbReference>
<name>A0A8T1E6B5_9STRA</name>
<organism evidence="1 2">
    <name type="scientific">Phytophthora cactorum</name>
    <dbReference type="NCBI Taxonomy" id="29920"/>
    <lineage>
        <taxon>Eukaryota</taxon>
        <taxon>Sar</taxon>
        <taxon>Stramenopiles</taxon>
        <taxon>Oomycota</taxon>
        <taxon>Peronosporomycetes</taxon>
        <taxon>Peronosporales</taxon>
        <taxon>Peronosporaceae</taxon>
        <taxon>Phytophthora</taxon>
    </lineage>
</organism>
<dbReference type="EMBL" id="RCMK01000096">
    <property type="protein sequence ID" value="KAG2949171.1"/>
    <property type="molecule type" value="Genomic_DNA"/>
</dbReference>
<evidence type="ECO:0000313" key="1">
    <source>
        <dbReference type="EMBL" id="KAG2949171.1"/>
    </source>
</evidence>
<sequence>MVVFAGKTWSAFVLLQRAESGCQRMITGELQWSLLSCRCGAAVAHDNAEEYDEGGLVSNRLVGMVYMGGTSAGKLPTCNAVEVVLTPCMGLQLHVKIGEIEMVHTRVITVNPQRCSYWLHQFVILKYLI</sequence>
<evidence type="ECO:0000313" key="2">
    <source>
        <dbReference type="Proteomes" id="UP000736787"/>
    </source>
</evidence>
<reference evidence="1" key="1">
    <citation type="submission" date="2018-10" db="EMBL/GenBank/DDBJ databases">
        <title>Effector identification in a new, highly contiguous assembly of the strawberry crown rot pathogen Phytophthora cactorum.</title>
        <authorList>
            <person name="Armitage A.D."/>
            <person name="Nellist C.F."/>
            <person name="Bates H."/>
            <person name="Vickerstaff R.J."/>
            <person name="Harrison R.J."/>
        </authorList>
    </citation>
    <scope>NUCLEOTIDE SEQUENCE</scope>
    <source>
        <strain evidence="1">4040</strain>
    </source>
</reference>
<accession>A0A8T1E6B5</accession>
<protein>
    <submittedName>
        <fullName evidence="1">Uncharacterized protein</fullName>
    </submittedName>
</protein>
<comment type="caution">
    <text evidence="1">The sequence shown here is derived from an EMBL/GenBank/DDBJ whole genome shotgun (WGS) entry which is preliminary data.</text>
</comment>
<dbReference type="AlphaFoldDB" id="A0A8T1E6B5"/>